<sequence>MNAERGYFSRFSGSSFSIWILPQGGETLGIGGPPKKKKRKSTFGKPRLASHRANDLSAPLIEKSICQRHHSSITVFGIYMTGS</sequence>
<evidence type="ECO:0000313" key="3">
    <source>
        <dbReference type="Proteomes" id="UP000094336"/>
    </source>
</evidence>
<name>A0A1E3QPL4_9ASCO</name>
<organism evidence="2 3">
    <name type="scientific">Babjeviella inositovora NRRL Y-12698</name>
    <dbReference type="NCBI Taxonomy" id="984486"/>
    <lineage>
        <taxon>Eukaryota</taxon>
        <taxon>Fungi</taxon>
        <taxon>Dikarya</taxon>
        <taxon>Ascomycota</taxon>
        <taxon>Saccharomycotina</taxon>
        <taxon>Pichiomycetes</taxon>
        <taxon>Serinales incertae sedis</taxon>
        <taxon>Babjeviella</taxon>
    </lineage>
</organism>
<protein>
    <submittedName>
        <fullName evidence="2">Uncharacterized protein</fullName>
    </submittedName>
</protein>
<dbReference type="EMBL" id="KV454434">
    <property type="protein sequence ID" value="ODQ78917.1"/>
    <property type="molecule type" value="Genomic_DNA"/>
</dbReference>
<dbReference type="GeneID" id="30145124"/>
<dbReference type="RefSeq" id="XP_018984245.1">
    <property type="nucleotide sequence ID" value="XM_019127271.1"/>
</dbReference>
<reference evidence="3" key="1">
    <citation type="submission" date="2016-05" db="EMBL/GenBank/DDBJ databases">
        <title>Comparative genomics of biotechnologically important yeasts.</title>
        <authorList>
            <consortium name="DOE Joint Genome Institute"/>
            <person name="Riley R."/>
            <person name="Haridas S."/>
            <person name="Wolfe K.H."/>
            <person name="Lopes M.R."/>
            <person name="Hittinger C.T."/>
            <person name="Goker M."/>
            <person name="Salamov A."/>
            <person name="Wisecaver J."/>
            <person name="Long T.M."/>
            <person name="Aerts A.L."/>
            <person name="Barry K."/>
            <person name="Choi C."/>
            <person name="Clum A."/>
            <person name="Coughlan A.Y."/>
            <person name="Deshpande S."/>
            <person name="Douglass A.P."/>
            <person name="Hanson S.J."/>
            <person name="Klenk H.-P."/>
            <person name="Labutti K."/>
            <person name="Lapidus A."/>
            <person name="Lindquist E."/>
            <person name="Lipzen A."/>
            <person name="Meier-Kolthoff J.P."/>
            <person name="Ohm R.A."/>
            <person name="Otillar R.P."/>
            <person name="Pangilinan J."/>
            <person name="Peng Y."/>
            <person name="Rokas A."/>
            <person name="Rosa C.A."/>
            <person name="Scheuner C."/>
            <person name="Sibirny A.A."/>
            <person name="Slot J.C."/>
            <person name="Stielow J.B."/>
            <person name="Sun H."/>
            <person name="Kurtzman C.P."/>
            <person name="Blackwell M."/>
            <person name="Grigoriev I.V."/>
            <person name="Jeffries T.W."/>
        </authorList>
    </citation>
    <scope>NUCLEOTIDE SEQUENCE [LARGE SCALE GENOMIC DNA]</scope>
    <source>
        <strain evidence="3">NRRL Y-12698</strain>
    </source>
</reference>
<dbReference type="AlphaFoldDB" id="A0A1E3QPL4"/>
<evidence type="ECO:0000256" key="1">
    <source>
        <dbReference type="SAM" id="MobiDB-lite"/>
    </source>
</evidence>
<accession>A0A1E3QPL4</accession>
<keyword evidence="3" id="KW-1185">Reference proteome</keyword>
<dbReference type="Proteomes" id="UP000094336">
    <property type="component" value="Unassembled WGS sequence"/>
</dbReference>
<feature type="region of interest" description="Disordered" evidence="1">
    <location>
        <begin position="29"/>
        <end position="51"/>
    </location>
</feature>
<proteinExistence type="predicted"/>
<gene>
    <name evidence="2" type="ORF">BABINDRAFT_154986</name>
</gene>
<evidence type="ECO:0000313" key="2">
    <source>
        <dbReference type="EMBL" id="ODQ78917.1"/>
    </source>
</evidence>